<comment type="caution">
    <text evidence="2">The sequence shown here is derived from an EMBL/GenBank/DDBJ whole genome shotgun (WGS) entry which is preliminary data.</text>
</comment>
<reference evidence="2 3" key="1">
    <citation type="submission" date="2021-03" db="EMBL/GenBank/DDBJ databases">
        <title>Fibrella sp. HMF5405 genome sequencing and assembly.</title>
        <authorList>
            <person name="Kang H."/>
            <person name="Kim H."/>
            <person name="Bae S."/>
            <person name="Joh K."/>
        </authorList>
    </citation>
    <scope>NUCLEOTIDE SEQUENCE [LARGE SCALE GENOMIC DNA]</scope>
    <source>
        <strain evidence="2 3">HMF5405</strain>
    </source>
</reference>
<keyword evidence="1" id="KW-0732">Signal</keyword>
<protein>
    <recommendedName>
        <fullName evidence="4">CHRD domain-containing protein</fullName>
    </recommendedName>
</protein>
<evidence type="ECO:0000313" key="3">
    <source>
        <dbReference type="Proteomes" id="UP000664628"/>
    </source>
</evidence>
<feature type="chain" id="PRO_5045093263" description="CHRD domain-containing protein" evidence="1">
    <location>
        <begin position="21"/>
        <end position="114"/>
    </location>
</feature>
<evidence type="ECO:0000256" key="1">
    <source>
        <dbReference type="SAM" id="SignalP"/>
    </source>
</evidence>
<evidence type="ECO:0008006" key="4">
    <source>
        <dbReference type="Google" id="ProtNLM"/>
    </source>
</evidence>
<dbReference type="RefSeq" id="WP_207327527.1">
    <property type="nucleotide sequence ID" value="NZ_JAFMYW010000001.1"/>
</dbReference>
<gene>
    <name evidence="2" type="ORF">J2I46_03445</name>
</gene>
<sequence length="114" mass="12028">MKKCLMVLLCLLFKVGYAQQVNSAIPGPGYKPLLVNISLPLSGAVYQRNAQNNGRIRVIGTYNGLSTTNNSSSVAAWLTKLNLQSGSPVGNASININMAQDGPCFQGEIEADAG</sequence>
<dbReference type="Proteomes" id="UP000664628">
    <property type="component" value="Unassembled WGS sequence"/>
</dbReference>
<name>A0ABS3JC99_9BACT</name>
<accession>A0ABS3JC99</accession>
<dbReference type="EMBL" id="JAFMYW010000001">
    <property type="protein sequence ID" value="MBO0947619.1"/>
    <property type="molecule type" value="Genomic_DNA"/>
</dbReference>
<proteinExistence type="predicted"/>
<evidence type="ECO:0000313" key="2">
    <source>
        <dbReference type="EMBL" id="MBO0947619.1"/>
    </source>
</evidence>
<keyword evidence="3" id="KW-1185">Reference proteome</keyword>
<feature type="signal peptide" evidence="1">
    <location>
        <begin position="1"/>
        <end position="20"/>
    </location>
</feature>
<organism evidence="2 3">
    <name type="scientific">Fibrella forsythiae</name>
    <dbReference type="NCBI Taxonomy" id="2817061"/>
    <lineage>
        <taxon>Bacteria</taxon>
        <taxon>Pseudomonadati</taxon>
        <taxon>Bacteroidota</taxon>
        <taxon>Cytophagia</taxon>
        <taxon>Cytophagales</taxon>
        <taxon>Spirosomataceae</taxon>
        <taxon>Fibrella</taxon>
    </lineage>
</organism>